<protein>
    <submittedName>
        <fullName evidence="7">Pectinesterase inhibitor 2-like</fullName>
    </submittedName>
</protein>
<dbReference type="PANTHER" id="PTHR36710:SF17">
    <property type="entry name" value="PLANT INVERTASE_PECTIN METHYLESTERASE INHIBITOR SUPERFAMILY PROTEIN"/>
    <property type="match status" value="1"/>
</dbReference>
<evidence type="ECO:0000256" key="1">
    <source>
        <dbReference type="ARBA" id="ARBA00022729"/>
    </source>
</evidence>
<dbReference type="SMART" id="SM00856">
    <property type="entry name" value="PMEI"/>
    <property type="match status" value="1"/>
</dbReference>
<dbReference type="InterPro" id="IPR035513">
    <property type="entry name" value="Invertase/methylesterase_inhib"/>
</dbReference>
<dbReference type="Pfam" id="PF04043">
    <property type="entry name" value="PMEI"/>
    <property type="match status" value="1"/>
</dbReference>
<dbReference type="InterPro" id="IPR034086">
    <property type="entry name" value="PMEI_plant"/>
</dbReference>
<keyword evidence="1 4" id="KW-0732">Signal</keyword>
<dbReference type="PANTHER" id="PTHR36710">
    <property type="entry name" value="PECTINESTERASE INHIBITOR-LIKE"/>
    <property type="match status" value="1"/>
</dbReference>
<reference evidence="6" key="1">
    <citation type="journal article" date="2014" name="Nat. Commun.">
        <title>The emerging biofuel crop Camelina sativa retains a highly undifferentiated hexaploid genome structure.</title>
        <authorList>
            <person name="Kagale S."/>
            <person name="Koh C."/>
            <person name="Nixon J."/>
            <person name="Bollina V."/>
            <person name="Clarke W.E."/>
            <person name="Tuteja R."/>
            <person name="Spillane C."/>
            <person name="Robinson S.J."/>
            <person name="Links M.G."/>
            <person name="Clarke C."/>
            <person name="Higgins E.E."/>
            <person name="Huebert T."/>
            <person name="Sharpe A.G."/>
            <person name="Parkin I.A."/>
        </authorList>
    </citation>
    <scope>NUCLEOTIDE SEQUENCE [LARGE SCALE GENOMIC DNA]</scope>
    <source>
        <strain evidence="6">cv. DH55</strain>
    </source>
</reference>
<gene>
    <name evidence="7" type="primary">LOC104758096</name>
</gene>
<dbReference type="Proteomes" id="UP000694864">
    <property type="component" value="Chromosome 17"/>
</dbReference>
<evidence type="ECO:0000313" key="7">
    <source>
        <dbReference type="RefSeq" id="XP_019094901.1"/>
    </source>
</evidence>
<feature type="domain" description="Pectinesterase inhibitor" evidence="5">
    <location>
        <begin position="32"/>
        <end position="176"/>
    </location>
</feature>
<dbReference type="GeneID" id="104758096"/>
<evidence type="ECO:0000256" key="3">
    <source>
        <dbReference type="ARBA" id="ARBA00038471"/>
    </source>
</evidence>
<dbReference type="SUPFAM" id="SSF101148">
    <property type="entry name" value="Plant invertase/pectin methylesterase inhibitor"/>
    <property type="match status" value="1"/>
</dbReference>
<feature type="signal peptide" evidence="4">
    <location>
        <begin position="1"/>
        <end position="26"/>
    </location>
</feature>
<name>A0ABM1R7B3_CAMSA</name>
<keyword evidence="6" id="KW-1185">Reference proteome</keyword>
<sequence>MVVYIKNNFLSVSLVILFFLVASSNGRFDMKISVSEINTICSEGANPSFCFQFFKSTPETKTMDLSGVAEFLIKYASRNAIDLSNQFKSLVKSPVDPRSKSIYAECSQLYEIAVSNFDDALKDLAAKDNLSLNVNVSAAMTDGVTCKDDLVSVRPSPKLLKKISDIDNLSAIVLVISKILP</sequence>
<dbReference type="NCBIfam" id="TIGR01614">
    <property type="entry name" value="PME_inhib"/>
    <property type="match status" value="1"/>
</dbReference>
<dbReference type="Gene3D" id="1.20.140.40">
    <property type="entry name" value="Invertase/pectin methylesterase inhibitor family protein"/>
    <property type="match status" value="1"/>
</dbReference>
<evidence type="ECO:0000259" key="5">
    <source>
        <dbReference type="SMART" id="SM00856"/>
    </source>
</evidence>
<accession>A0ABM1R7B3</accession>
<comment type="similarity">
    <text evidence="3">Belongs to the PMEI family.</text>
</comment>
<reference evidence="7" key="2">
    <citation type="submission" date="2025-08" db="UniProtKB">
        <authorList>
            <consortium name="RefSeq"/>
        </authorList>
    </citation>
    <scope>IDENTIFICATION</scope>
    <source>
        <tissue evidence="7">Leaf</tissue>
    </source>
</reference>
<dbReference type="CDD" id="cd15797">
    <property type="entry name" value="PMEI"/>
    <property type="match status" value="1"/>
</dbReference>
<dbReference type="InterPro" id="IPR006501">
    <property type="entry name" value="Pectinesterase_inhib_dom"/>
</dbReference>
<keyword evidence="2" id="KW-1015">Disulfide bond</keyword>
<dbReference type="RefSeq" id="XP_019094901.1">
    <property type="nucleotide sequence ID" value="XM_019239356.1"/>
</dbReference>
<organism evidence="6 7">
    <name type="scientific">Camelina sativa</name>
    <name type="common">False flax</name>
    <name type="synonym">Myagrum sativum</name>
    <dbReference type="NCBI Taxonomy" id="90675"/>
    <lineage>
        <taxon>Eukaryota</taxon>
        <taxon>Viridiplantae</taxon>
        <taxon>Streptophyta</taxon>
        <taxon>Embryophyta</taxon>
        <taxon>Tracheophyta</taxon>
        <taxon>Spermatophyta</taxon>
        <taxon>Magnoliopsida</taxon>
        <taxon>eudicotyledons</taxon>
        <taxon>Gunneridae</taxon>
        <taxon>Pentapetalae</taxon>
        <taxon>rosids</taxon>
        <taxon>malvids</taxon>
        <taxon>Brassicales</taxon>
        <taxon>Brassicaceae</taxon>
        <taxon>Camelineae</taxon>
        <taxon>Camelina</taxon>
    </lineage>
</organism>
<dbReference type="InterPro" id="IPR052421">
    <property type="entry name" value="PCW_Enzyme_Inhibitor"/>
</dbReference>
<evidence type="ECO:0000313" key="6">
    <source>
        <dbReference type="Proteomes" id="UP000694864"/>
    </source>
</evidence>
<feature type="chain" id="PRO_5046099202" evidence="4">
    <location>
        <begin position="27"/>
        <end position="181"/>
    </location>
</feature>
<evidence type="ECO:0000256" key="2">
    <source>
        <dbReference type="ARBA" id="ARBA00023157"/>
    </source>
</evidence>
<evidence type="ECO:0000256" key="4">
    <source>
        <dbReference type="SAM" id="SignalP"/>
    </source>
</evidence>
<proteinExistence type="inferred from homology"/>